<dbReference type="InterPro" id="IPR038063">
    <property type="entry name" value="Transpep_catalytic_dom"/>
</dbReference>
<keyword evidence="2" id="KW-0808">Transferase</keyword>
<dbReference type="EMBL" id="PVTF01000003">
    <property type="protein sequence ID" value="PRY43377.1"/>
    <property type="molecule type" value="Genomic_DNA"/>
</dbReference>
<dbReference type="InterPro" id="IPR041280">
    <property type="entry name" value="Big_10"/>
</dbReference>
<dbReference type="GO" id="GO:0016746">
    <property type="term" value="F:acyltransferase activity"/>
    <property type="evidence" value="ECO:0007669"/>
    <property type="project" value="UniProtKB-KW"/>
</dbReference>
<keyword evidence="6 7" id="KW-0961">Cell wall biogenesis/degradation</keyword>
<feature type="domain" description="L,D-TPase catalytic" evidence="9">
    <location>
        <begin position="239"/>
        <end position="360"/>
    </location>
</feature>
<evidence type="ECO:0000313" key="10">
    <source>
        <dbReference type="EMBL" id="PRY43377.1"/>
    </source>
</evidence>
<dbReference type="Pfam" id="PF03734">
    <property type="entry name" value="YkuD"/>
    <property type="match status" value="1"/>
</dbReference>
<dbReference type="OrthoDB" id="5242354at2"/>
<dbReference type="Pfam" id="PF17964">
    <property type="entry name" value="Big_10"/>
    <property type="match status" value="1"/>
</dbReference>
<dbReference type="GO" id="GO:0071555">
    <property type="term" value="P:cell wall organization"/>
    <property type="evidence" value="ECO:0007669"/>
    <property type="project" value="UniProtKB-UniRule"/>
</dbReference>
<protein>
    <submittedName>
        <fullName evidence="10">Lipoprotein-anchoring transpeptidase ErfK/SrfK</fullName>
    </submittedName>
</protein>
<keyword evidence="4 7" id="KW-0573">Peptidoglycan synthesis</keyword>
<dbReference type="InterPro" id="IPR050979">
    <property type="entry name" value="LD-transpeptidase"/>
</dbReference>
<keyword evidence="11" id="KW-1185">Reference proteome</keyword>
<dbReference type="PROSITE" id="PS52029">
    <property type="entry name" value="LD_TPASE"/>
    <property type="match status" value="1"/>
</dbReference>
<sequence length="388" mass="41362">MRTKLRAVTAFLLGAALLAGCSSTEAGKASPEGAGGSPQEQASIAKFTAVPAADAKDAPVNVPVNVTVSDGTIDEVAVSNPEGKPVAGKLADDKKSWSTTEPLGYGKSYTYSGKATGTDGKTAELKGGFSTVAPASQIRGTLFPTDDQTMGVAIPIMVKFDAPVTDRATVQKALTVTNSANVKGSWAWLGDQEVHYRPEAYWPAGAKVHVEAKLYGVAYGGGAYGASDVTSDFTIGRNQVVKIDTPSHQLVVQRDGQTVASYPASFGRDEDPELTTPNGTFIVMQKDDQWSFDNPQYGYTNVLKKWAVRFSNHGEFIHENNDNAANIGKNNTSHGCANLTEADAKAYYDTAMIGDPVEVVGSITTLPAKYDWYDWQIPWAQWQTMSAA</sequence>
<dbReference type="Gene3D" id="2.40.440.10">
    <property type="entry name" value="L,D-transpeptidase catalytic domain-like"/>
    <property type="match status" value="1"/>
</dbReference>
<dbReference type="CDD" id="cd16913">
    <property type="entry name" value="YkuD_like"/>
    <property type="match status" value="1"/>
</dbReference>
<evidence type="ECO:0000256" key="4">
    <source>
        <dbReference type="ARBA" id="ARBA00022984"/>
    </source>
</evidence>
<dbReference type="CDD" id="cd13432">
    <property type="entry name" value="LDT_IgD_like_2"/>
    <property type="match status" value="1"/>
</dbReference>
<evidence type="ECO:0000256" key="2">
    <source>
        <dbReference type="ARBA" id="ARBA00022679"/>
    </source>
</evidence>
<dbReference type="Proteomes" id="UP000239494">
    <property type="component" value="Unassembled WGS sequence"/>
</dbReference>
<comment type="caution">
    <text evidence="10">The sequence shown here is derived from an EMBL/GenBank/DDBJ whole genome shotgun (WGS) entry which is preliminary data.</text>
</comment>
<feature type="signal peptide" evidence="8">
    <location>
        <begin position="1"/>
        <end position="26"/>
    </location>
</feature>
<dbReference type="AlphaFoldDB" id="A0A2T0TCI5"/>
<feature type="chain" id="PRO_5039296967" evidence="8">
    <location>
        <begin position="27"/>
        <end position="388"/>
    </location>
</feature>
<organism evidence="10 11">
    <name type="scientific">Umezawaea tangerina</name>
    <dbReference type="NCBI Taxonomy" id="84725"/>
    <lineage>
        <taxon>Bacteria</taxon>
        <taxon>Bacillati</taxon>
        <taxon>Actinomycetota</taxon>
        <taxon>Actinomycetes</taxon>
        <taxon>Pseudonocardiales</taxon>
        <taxon>Pseudonocardiaceae</taxon>
        <taxon>Umezawaea</taxon>
    </lineage>
</organism>
<dbReference type="GO" id="GO:0018104">
    <property type="term" value="P:peptidoglycan-protein cross-linking"/>
    <property type="evidence" value="ECO:0007669"/>
    <property type="project" value="TreeGrafter"/>
</dbReference>
<dbReference type="Gene3D" id="2.60.40.3780">
    <property type="match status" value="1"/>
</dbReference>
<dbReference type="GO" id="GO:0071972">
    <property type="term" value="F:peptidoglycan L,D-transpeptidase activity"/>
    <property type="evidence" value="ECO:0007669"/>
    <property type="project" value="TreeGrafter"/>
</dbReference>
<feature type="active site" description="Proton donor/acceptor" evidence="7">
    <location>
        <position position="318"/>
    </location>
</feature>
<dbReference type="GO" id="GO:0005576">
    <property type="term" value="C:extracellular region"/>
    <property type="evidence" value="ECO:0007669"/>
    <property type="project" value="TreeGrafter"/>
</dbReference>
<evidence type="ECO:0000259" key="9">
    <source>
        <dbReference type="PROSITE" id="PS52029"/>
    </source>
</evidence>
<feature type="active site" description="Nucleophile" evidence="7">
    <location>
        <position position="336"/>
    </location>
</feature>
<accession>A0A2T0TCI5</accession>
<evidence type="ECO:0000256" key="6">
    <source>
        <dbReference type="ARBA" id="ARBA00023316"/>
    </source>
</evidence>
<dbReference type="GO" id="GO:0008360">
    <property type="term" value="P:regulation of cell shape"/>
    <property type="evidence" value="ECO:0007669"/>
    <property type="project" value="UniProtKB-UniRule"/>
</dbReference>
<evidence type="ECO:0000256" key="8">
    <source>
        <dbReference type="SAM" id="SignalP"/>
    </source>
</evidence>
<evidence type="ECO:0000256" key="7">
    <source>
        <dbReference type="PROSITE-ProRule" id="PRU01373"/>
    </source>
</evidence>
<dbReference type="UniPathway" id="UPA00219"/>
<dbReference type="Gene3D" id="2.60.40.3710">
    <property type="match status" value="1"/>
</dbReference>
<keyword evidence="3 7" id="KW-0133">Cell shape</keyword>
<gene>
    <name evidence="10" type="ORF">CLV43_103120</name>
</gene>
<evidence type="ECO:0000256" key="1">
    <source>
        <dbReference type="ARBA" id="ARBA00004752"/>
    </source>
</evidence>
<keyword evidence="8" id="KW-0732">Signal</keyword>
<comment type="pathway">
    <text evidence="1 7">Cell wall biogenesis; peptidoglycan biosynthesis.</text>
</comment>
<dbReference type="PANTHER" id="PTHR30582">
    <property type="entry name" value="L,D-TRANSPEPTIDASE"/>
    <property type="match status" value="1"/>
</dbReference>
<evidence type="ECO:0000256" key="3">
    <source>
        <dbReference type="ARBA" id="ARBA00022960"/>
    </source>
</evidence>
<keyword evidence="10" id="KW-0449">Lipoprotein</keyword>
<dbReference type="InterPro" id="IPR005490">
    <property type="entry name" value="LD_TPept_cat_dom"/>
</dbReference>
<dbReference type="SUPFAM" id="SSF141523">
    <property type="entry name" value="L,D-transpeptidase catalytic domain-like"/>
    <property type="match status" value="1"/>
</dbReference>
<name>A0A2T0TCI5_9PSEU</name>
<dbReference type="PROSITE" id="PS51257">
    <property type="entry name" value="PROKAR_LIPOPROTEIN"/>
    <property type="match status" value="1"/>
</dbReference>
<evidence type="ECO:0000256" key="5">
    <source>
        <dbReference type="ARBA" id="ARBA00023315"/>
    </source>
</evidence>
<keyword evidence="5" id="KW-0012">Acyltransferase</keyword>
<proteinExistence type="predicted"/>
<reference evidence="10 11" key="1">
    <citation type="submission" date="2018-03" db="EMBL/GenBank/DDBJ databases">
        <title>Genomic Encyclopedia of Archaeal and Bacterial Type Strains, Phase II (KMG-II): from individual species to whole genera.</title>
        <authorList>
            <person name="Goeker M."/>
        </authorList>
    </citation>
    <scope>NUCLEOTIDE SEQUENCE [LARGE SCALE GENOMIC DNA]</scope>
    <source>
        <strain evidence="10 11">DSM 44720</strain>
    </source>
</reference>
<evidence type="ECO:0000313" key="11">
    <source>
        <dbReference type="Proteomes" id="UP000239494"/>
    </source>
</evidence>
<dbReference type="PANTHER" id="PTHR30582:SF2">
    <property type="entry name" value="L,D-TRANSPEPTIDASE YCIB-RELATED"/>
    <property type="match status" value="1"/>
</dbReference>